<feature type="compositionally biased region" description="Low complexity" evidence="1">
    <location>
        <begin position="160"/>
        <end position="197"/>
    </location>
</feature>
<dbReference type="VEuPathDB" id="ToxoDB:ETH_00032355"/>
<evidence type="ECO:0000256" key="1">
    <source>
        <dbReference type="SAM" id="MobiDB-lite"/>
    </source>
</evidence>
<dbReference type="GO" id="GO:0016020">
    <property type="term" value="C:membrane"/>
    <property type="evidence" value="ECO:0007669"/>
    <property type="project" value="TreeGrafter"/>
</dbReference>
<dbReference type="EMBL" id="HG675728">
    <property type="protein sequence ID" value="CDJ42639.1"/>
    <property type="molecule type" value="Genomic_DNA"/>
</dbReference>
<evidence type="ECO:0000313" key="5">
    <source>
        <dbReference type="Proteomes" id="UP000030747"/>
    </source>
</evidence>
<dbReference type="OrthoDB" id="446723at2759"/>
<dbReference type="SUPFAM" id="SSF53474">
    <property type="entry name" value="alpha/beta-Hydrolases"/>
    <property type="match status" value="1"/>
</dbReference>
<dbReference type="VEuPathDB" id="ToxoDB:ETH2_1056400"/>
<feature type="domain" description="Serine aminopeptidase S33" evidence="3">
    <location>
        <begin position="202"/>
        <end position="264"/>
    </location>
</feature>
<evidence type="ECO:0000259" key="3">
    <source>
        <dbReference type="Pfam" id="PF12146"/>
    </source>
</evidence>
<keyword evidence="5" id="KW-1185">Reference proteome</keyword>
<feature type="chain" id="PRO_5004673249" evidence="2">
    <location>
        <begin position="27"/>
        <end position="308"/>
    </location>
</feature>
<feature type="domain" description="Serine aminopeptidase S33" evidence="3">
    <location>
        <begin position="95"/>
        <end position="147"/>
    </location>
</feature>
<feature type="signal peptide" evidence="2">
    <location>
        <begin position="1"/>
        <end position="26"/>
    </location>
</feature>
<dbReference type="OMA" id="DEVIPHQ"/>
<feature type="region of interest" description="Disordered" evidence="1">
    <location>
        <begin position="159"/>
        <end position="197"/>
    </location>
</feature>
<dbReference type="PANTHER" id="PTHR12277:SF81">
    <property type="entry name" value="PROTEIN ABHD13"/>
    <property type="match status" value="1"/>
</dbReference>
<sequence length="308" mass="34482">MKMKKENLYLLFLFLLFSHFPTPSNSIDSEFSFQEKLVFDPSYPIEPAEIKKFPHIIGSPASYGIPYDDLFLTTKDGVRIHGWFLKQTENEKAPTFILFHGNYGHVGLTLPRARWLYDQGMNVLVIDYRGYGRSEGTPSEAGVYMDADAALDFVLGKQQSSSSSSSSNSNSNANNNNANAISKQQKGKSSSSSSSSSSKSNFVFVMGHSMGGAVAIDLAKRRGNELAGLVVENTFTSLREAAEDTYAVFRLFRWLVKAIQRISMNNISKVGSLELPVLFLCGLRDENIKPRHSSRLYEKRKRMWIGDE</sequence>
<keyword evidence="2" id="KW-0732">Signal</keyword>
<accession>U6L213</accession>
<dbReference type="Pfam" id="PF12146">
    <property type="entry name" value="Hydrolase_4"/>
    <property type="match status" value="2"/>
</dbReference>
<organism evidence="4 5">
    <name type="scientific">Eimeria tenella</name>
    <name type="common">Coccidian parasite</name>
    <dbReference type="NCBI Taxonomy" id="5802"/>
    <lineage>
        <taxon>Eukaryota</taxon>
        <taxon>Sar</taxon>
        <taxon>Alveolata</taxon>
        <taxon>Apicomplexa</taxon>
        <taxon>Conoidasida</taxon>
        <taxon>Coccidia</taxon>
        <taxon>Eucoccidiorida</taxon>
        <taxon>Eimeriorina</taxon>
        <taxon>Eimeriidae</taxon>
        <taxon>Eimeria</taxon>
    </lineage>
</organism>
<evidence type="ECO:0000313" key="4">
    <source>
        <dbReference type="EMBL" id="CDJ42639.1"/>
    </source>
</evidence>
<dbReference type="GO" id="GO:0008474">
    <property type="term" value="F:palmitoyl-(protein) hydrolase activity"/>
    <property type="evidence" value="ECO:0007669"/>
    <property type="project" value="TreeGrafter"/>
</dbReference>
<reference evidence="4" key="2">
    <citation type="submission" date="2013-10" db="EMBL/GenBank/DDBJ databases">
        <authorList>
            <person name="Aslett M."/>
        </authorList>
    </citation>
    <scope>NUCLEOTIDE SEQUENCE [LARGE SCALE GENOMIC DNA]</scope>
    <source>
        <strain evidence="4">Houghton</strain>
    </source>
</reference>
<proteinExistence type="predicted"/>
<dbReference type="GeneID" id="25255537"/>
<dbReference type="AlphaFoldDB" id="U6L213"/>
<name>U6L213_EIMTE</name>
<dbReference type="Gene3D" id="3.40.50.1820">
    <property type="entry name" value="alpha/beta hydrolase"/>
    <property type="match status" value="2"/>
</dbReference>
<reference evidence="4" key="1">
    <citation type="submission" date="2013-10" db="EMBL/GenBank/DDBJ databases">
        <title>Genomic analysis of the causative agents of coccidiosis in chickens.</title>
        <authorList>
            <person name="Reid A.J."/>
            <person name="Blake D."/>
            <person name="Billington K."/>
            <person name="Browne H."/>
            <person name="Dunn M."/>
            <person name="Hung S."/>
            <person name="Kawahara F."/>
            <person name="Miranda-Saavedra D."/>
            <person name="Mourier T."/>
            <person name="Nagra H."/>
            <person name="Otto T.D."/>
            <person name="Rawlings N."/>
            <person name="Sanchez A."/>
            <person name="Sanders M."/>
            <person name="Subramaniam C."/>
            <person name="Tay Y."/>
            <person name="Dear P."/>
            <person name="Doerig C."/>
            <person name="Gruber A."/>
            <person name="Parkinson J."/>
            <person name="Shirley M."/>
            <person name="Wan K.L."/>
            <person name="Berriman M."/>
            <person name="Tomley F."/>
            <person name="Pain A."/>
        </authorList>
    </citation>
    <scope>NUCLEOTIDE SEQUENCE [LARGE SCALE GENOMIC DNA]</scope>
    <source>
        <strain evidence="4">Houghton</strain>
    </source>
</reference>
<dbReference type="InterPro" id="IPR022742">
    <property type="entry name" value="Hydrolase_4"/>
</dbReference>
<dbReference type="RefSeq" id="XP_013233389.1">
    <property type="nucleotide sequence ID" value="XM_013377935.1"/>
</dbReference>
<dbReference type="InterPro" id="IPR029058">
    <property type="entry name" value="AB_hydrolase_fold"/>
</dbReference>
<dbReference type="Proteomes" id="UP000030747">
    <property type="component" value="Unassembled WGS sequence"/>
</dbReference>
<dbReference type="PANTHER" id="PTHR12277">
    <property type="entry name" value="ALPHA/BETA HYDROLASE DOMAIN-CONTAINING PROTEIN"/>
    <property type="match status" value="1"/>
</dbReference>
<evidence type="ECO:0000256" key="2">
    <source>
        <dbReference type="SAM" id="SignalP"/>
    </source>
</evidence>
<protein>
    <submittedName>
        <fullName evidence="4">GE18197, related</fullName>
    </submittedName>
</protein>
<gene>
    <name evidence="4" type="ORF">ETH_00032355</name>
</gene>